<name>A0ABD6B0Z1_9EURY</name>
<dbReference type="RefSeq" id="WP_250875450.1">
    <property type="nucleotide sequence ID" value="NZ_JALXFV010000008.1"/>
</dbReference>
<organism evidence="3 4">
    <name type="scientific">Halomarina rubra</name>
    <dbReference type="NCBI Taxonomy" id="2071873"/>
    <lineage>
        <taxon>Archaea</taxon>
        <taxon>Methanobacteriati</taxon>
        <taxon>Methanobacteriota</taxon>
        <taxon>Stenosarchaea group</taxon>
        <taxon>Halobacteria</taxon>
        <taxon>Halobacteriales</taxon>
        <taxon>Natronomonadaceae</taxon>
        <taxon>Halomarina</taxon>
    </lineage>
</organism>
<reference evidence="3 4" key="1">
    <citation type="journal article" date="2019" name="Int. J. Syst. Evol. Microbiol.">
        <title>The Global Catalogue of Microorganisms (GCM) 10K type strain sequencing project: providing services to taxonomists for standard genome sequencing and annotation.</title>
        <authorList>
            <consortium name="The Broad Institute Genomics Platform"/>
            <consortium name="The Broad Institute Genome Sequencing Center for Infectious Disease"/>
            <person name="Wu L."/>
            <person name="Ma J."/>
        </authorList>
    </citation>
    <scope>NUCLEOTIDE SEQUENCE [LARGE SCALE GENOMIC DNA]</scope>
    <source>
        <strain evidence="3 4">CGMCC 1.12563</strain>
    </source>
</reference>
<evidence type="ECO:0000313" key="4">
    <source>
        <dbReference type="Proteomes" id="UP001597187"/>
    </source>
</evidence>
<dbReference type="Pfam" id="PF18545">
    <property type="entry name" value="HalOD1"/>
    <property type="match status" value="1"/>
</dbReference>
<sequence length="91" mass="9929">MTGQRWSEVGSPDVEVSFDPTDERPSDVLVRAVAVASDEDPMRLPPLLTAVDPDALDKCARPPRSSMTVRFPYAGYRVVLSTDGYVGLFGE</sequence>
<proteinExistence type="predicted"/>
<dbReference type="Proteomes" id="UP001597187">
    <property type="component" value="Unassembled WGS sequence"/>
</dbReference>
<feature type="domain" description="Halobacterial output" evidence="2">
    <location>
        <begin position="22"/>
        <end position="86"/>
    </location>
</feature>
<dbReference type="EMBL" id="JBHUDC010000008">
    <property type="protein sequence ID" value="MFD1515537.1"/>
    <property type="molecule type" value="Genomic_DNA"/>
</dbReference>
<gene>
    <name evidence="3" type="ORF">ACFSBT_19845</name>
</gene>
<keyword evidence="4" id="KW-1185">Reference proteome</keyword>
<dbReference type="AlphaFoldDB" id="A0ABD6B0Z1"/>
<evidence type="ECO:0000256" key="1">
    <source>
        <dbReference type="SAM" id="MobiDB-lite"/>
    </source>
</evidence>
<comment type="caution">
    <text evidence="3">The sequence shown here is derived from an EMBL/GenBank/DDBJ whole genome shotgun (WGS) entry which is preliminary data.</text>
</comment>
<accession>A0ABD6B0Z1</accession>
<feature type="region of interest" description="Disordered" evidence="1">
    <location>
        <begin position="1"/>
        <end position="22"/>
    </location>
</feature>
<protein>
    <submittedName>
        <fullName evidence="3">HalOD1 output domain-containing protein</fullName>
    </submittedName>
</protein>
<evidence type="ECO:0000313" key="3">
    <source>
        <dbReference type="EMBL" id="MFD1515537.1"/>
    </source>
</evidence>
<dbReference type="InterPro" id="IPR040624">
    <property type="entry name" value="HalOD1"/>
</dbReference>
<evidence type="ECO:0000259" key="2">
    <source>
        <dbReference type="Pfam" id="PF18545"/>
    </source>
</evidence>